<feature type="transmembrane region" description="Helical" evidence="14">
    <location>
        <begin position="20"/>
        <end position="41"/>
    </location>
</feature>
<evidence type="ECO:0000259" key="16">
    <source>
        <dbReference type="PROSITE" id="PS50110"/>
    </source>
</evidence>
<evidence type="ECO:0000256" key="3">
    <source>
        <dbReference type="ARBA" id="ARBA00012438"/>
    </source>
</evidence>
<evidence type="ECO:0000259" key="17">
    <source>
        <dbReference type="PROSITE" id="PS50885"/>
    </source>
</evidence>
<dbReference type="Pfam" id="PF00672">
    <property type="entry name" value="HAMP"/>
    <property type="match status" value="1"/>
</dbReference>
<dbReference type="InterPro" id="IPR003660">
    <property type="entry name" value="HAMP_dom"/>
</dbReference>
<dbReference type="Pfam" id="PF00072">
    <property type="entry name" value="Response_reg"/>
    <property type="match status" value="2"/>
</dbReference>
<dbReference type="PROSITE" id="PS50885">
    <property type="entry name" value="HAMP"/>
    <property type="match status" value="1"/>
</dbReference>
<comment type="catalytic activity">
    <reaction evidence="1">
        <text>ATP + protein L-histidine = ADP + protein N-phospho-L-histidine.</text>
        <dbReference type="EC" id="2.7.13.3"/>
    </reaction>
</comment>
<evidence type="ECO:0000259" key="15">
    <source>
        <dbReference type="PROSITE" id="PS50109"/>
    </source>
</evidence>
<dbReference type="AlphaFoldDB" id="A0A831LQZ9"/>
<dbReference type="Gene3D" id="3.40.50.2300">
    <property type="match status" value="2"/>
</dbReference>
<keyword evidence="11 14" id="KW-0472">Membrane</keyword>
<dbReference type="FunFam" id="3.30.565.10:FF:000010">
    <property type="entry name" value="Sensor histidine kinase RcsC"/>
    <property type="match status" value="1"/>
</dbReference>
<keyword evidence="5" id="KW-0808">Transferase</keyword>
<keyword evidence="6 14" id="KW-0812">Transmembrane</keyword>
<dbReference type="PRINTS" id="PR00344">
    <property type="entry name" value="BCTRLSENSOR"/>
</dbReference>
<evidence type="ECO:0000256" key="8">
    <source>
        <dbReference type="ARBA" id="ARBA00022777"/>
    </source>
</evidence>
<evidence type="ECO:0000256" key="14">
    <source>
        <dbReference type="SAM" id="Phobius"/>
    </source>
</evidence>
<dbReference type="SMART" id="SM00304">
    <property type="entry name" value="HAMP"/>
    <property type="match status" value="1"/>
</dbReference>
<dbReference type="Proteomes" id="UP000886162">
    <property type="component" value="Unassembled WGS sequence"/>
</dbReference>
<dbReference type="EMBL" id="DSDO01000318">
    <property type="protein sequence ID" value="HDR46959.1"/>
    <property type="molecule type" value="Genomic_DNA"/>
</dbReference>
<evidence type="ECO:0000256" key="2">
    <source>
        <dbReference type="ARBA" id="ARBA00004370"/>
    </source>
</evidence>
<dbReference type="CDD" id="cd17546">
    <property type="entry name" value="REC_hyHK_CKI1_RcsC-like"/>
    <property type="match status" value="1"/>
</dbReference>
<feature type="modified residue" description="4-aspartylphosphate" evidence="12">
    <location>
        <position position="447"/>
    </location>
</feature>
<dbReference type="InterPro" id="IPR036097">
    <property type="entry name" value="HisK_dim/P_sf"/>
</dbReference>
<dbReference type="SMART" id="SM00448">
    <property type="entry name" value="REC"/>
    <property type="match status" value="2"/>
</dbReference>
<feature type="domain" description="Histidine kinase" evidence="15">
    <location>
        <begin position="154"/>
        <end position="375"/>
    </location>
</feature>
<evidence type="ECO:0000313" key="18">
    <source>
        <dbReference type="EMBL" id="HDR46959.1"/>
    </source>
</evidence>
<dbReference type="CDD" id="cd16922">
    <property type="entry name" value="HATPase_EvgS-ArcB-TorS-like"/>
    <property type="match status" value="1"/>
</dbReference>
<dbReference type="FunFam" id="1.10.287.130:FF:000004">
    <property type="entry name" value="Ethylene receptor 1"/>
    <property type="match status" value="1"/>
</dbReference>
<dbReference type="InterPro" id="IPR011006">
    <property type="entry name" value="CheY-like_superfamily"/>
</dbReference>
<keyword evidence="9" id="KW-0067">ATP-binding</keyword>
<name>A0A831LQZ9_9BACT</name>
<organism evidence="18">
    <name type="scientific">Geoalkalibacter subterraneus</name>
    <dbReference type="NCBI Taxonomy" id="483547"/>
    <lineage>
        <taxon>Bacteria</taxon>
        <taxon>Pseudomonadati</taxon>
        <taxon>Thermodesulfobacteriota</taxon>
        <taxon>Desulfuromonadia</taxon>
        <taxon>Desulfuromonadales</taxon>
        <taxon>Geoalkalibacteraceae</taxon>
        <taxon>Geoalkalibacter</taxon>
    </lineage>
</organism>
<dbReference type="PANTHER" id="PTHR45339:SF5">
    <property type="entry name" value="HISTIDINE KINASE"/>
    <property type="match status" value="1"/>
</dbReference>
<dbReference type="InterPro" id="IPR003594">
    <property type="entry name" value="HATPase_dom"/>
</dbReference>
<dbReference type="PROSITE" id="PS50109">
    <property type="entry name" value="HIS_KIN"/>
    <property type="match status" value="1"/>
</dbReference>
<dbReference type="GO" id="GO:0016020">
    <property type="term" value="C:membrane"/>
    <property type="evidence" value="ECO:0007669"/>
    <property type="project" value="UniProtKB-SubCell"/>
</dbReference>
<dbReference type="SUPFAM" id="SSF52172">
    <property type="entry name" value="CheY-like"/>
    <property type="match status" value="2"/>
</dbReference>
<comment type="caution">
    <text evidence="18">The sequence shown here is derived from an EMBL/GenBank/DDBJ whole genome shotgun (WGS) entry which is preliminary data.</text>
</comment>
<keyword evidence="10 14" id="KW-1133">Transmembrane helix</keyword>
<feature type="modified residue" description="4-aspartylphosphate" evidence="12">
    <location>
        <position position="588"/>
    </location>
</feature>
<dbReference type="CDD" id="cd06225">
    <property type="entry name" value="HAMP"/>
    <property type="match status" value="1"/>
</dbReference>
<dbReference type="Pfam" id="PF02518">
    <property type="entry name" value="HATPase_c"/>
    <property type="match status" value="1"/>
</dbReference>
<evidence type="ECO:0000256" key="10">
    <source>
        <dbReference type="ARBA" id="ARBA00022989"/>
    </source>
</evidence>
<reference evidence="18" key="1">
    <citation type="journal article" date="2020" name="mSystems">
        <title>Genome- and Community-Level Interaction Insights into Carbon Utilization and Element Cycling Functions of Hydrothermarchaeota in Hydrothermal Sediment.</title>
        <authorList>
            <person name="Zhou Z."/>
            <person name="Liu Y."/>
            <person name="Xu W."/>
            <person name="Pan J."/>
            <person name="Luo Z.H."/>
            <person name="Li M."/>
        </authorList>
    </citation>
    <scope>NUCLEOTIDE SEQUENCE [LARGE SCALE GENOMIC DNA]</scope>
    <source>
        <strain evidence="18">SpSt-1220</strain>
    </source>
</reference>
<dbReference type="SUPFAM" id="SSF47384">
    <property type="entry name" value="Homodimeric domain of signal transducing histidine kinase"/>
    <property type="match status" value="1"/>
</dbReference>
<feature type="non-terminal residue" evidence="18">
    <location>
        <position position="1"/>
    </location>
</feature>
<dbReference type="CDD" id="cd00082">
    <property type="entry name" value="HisKA"/>
    <property type="match status" value="1"/>
</dbReference>
<evidence type="ECO:0000256" key="12">
    <source>
        <dbReference type="PROSITE-ProRule" id="PRU00169"/>
    </source>
</evidence>
<dbReference type="InterPro" id="IPR001789">
    <property type="entry name" value="Sig_transdc_resp-reg_receiver"/>
</dbReference>
<keyword evidence="4 12" id="KW-0597">Phosphoprotein</keyword>
<evidence type="ECO:0000256" key="1">
    <source>
        <dbReference type="ARBA" id="ARBA00000085"/>
    </source>
</evidence>
<dbReference type="Gene3D" id="1.10.287.130">
    <property type="match status" value="1"/>
</dbReference>
<evidence type="ECO:0000256" key="7">
    <source>
        <dbReference type="ARBA" id="ARBA00022741"/>
    </source>
</evidence>
<feature type="coiled-coil region" evidence="13">
    <location>
        <begin position="106"/>
        <end position="144"/>
    </location>
</feature>
<keyword evidence="13" id="KW-0175">Coiled coil</keyword>
<evidence type="ECO:0000256" key="4">
    <source>
        <dbReference type="ARBA" id="ARBA00022553"/>
    </source>
</evidence>
<protein>
    <recommendedName>
        <fullName evidence="3">histidine kinase</fullName>
        <ecNumber evidence="3">2.7.13.3</ecNumber>
    </recommendedName>
</protein>
<feature type="domain" description="HAMP" evidence="17">
    <location>
        <begin position="47"/>
        <end position="100"/>
    </location>
</feature>
<dbReference type="PANTHER" id="PTHR45339">
    <property type="entry name" value="HYBRID SIGNAL TRANSDUCTION HISTIDINE KINASE J"/>
    <property type="match status" value="1"/>
</dbReference>
<keyword evidence="8" id="KW-0418">Kinase</keyword>
<sequence>RQRVGTLFLQSDLSLLYQRLLWFGVGALGVFGFSVLLAYFIGCRLQQVISAPLTELSRKMNQVSLHKNFSLRVEKQTEDEIGELIEGFNEMLIQIEARDDQLARHRHNLEQQVAERTRDLEKANERLQLTIHDLEDAKAGAEEANQAKSRFLANMSHEIRTPMIGVMGMADLLLKTPLSERQQGLAETIHKSGDALLSILNDILDFSKIEAGRLELEVVDFDLCRCIEDAVELLSPKAFAKGLELVCIVDERMPVRLRGDAGRLRQILLNLVGNAVKFTTNGEVVVRVGALMEERSTVWVRLEVRDSGIGIPAEVQDHIFDSFSQADTTTSRNFGGTGLGLSIVRQLVEMMGGRIGVESKPGEGSLFWVHLRLDKQPSESGSEISETLSFSGRKALVATGHAAFGQALVERLAAHGIEALHAESAQAARSKAENAPSESSYDLILVDEHLPDDEGVALCRDLHAAGSPGSSLVLLSTPGTANGEKTLREAGVVAFLSKPIRREDLRKVLHRVLGAPVESGVPAAPEKARKISPSAAKNRILVAEDNPTTQRLIELLFEDAPYHVRIVPNGIEAVQAVIDNRFDLVLMDCQMPGLDGFDATREIRAGGAKIPVIALTAHVGREEVDRCREVGMNDYLRKPFKQEELFLMLEKWLSADETGG</sequence>
<dbReference type="Gene3D" id="6.10.340.10">
    <property type="match status" value="1"/>
</dbReference>
<feature type="domain" description="Response regulatory" evidence="16">
    <location>
        <begin position="539"/>
        <end position="653"/>
    </location>
</feature>
<dbReference type="SUPFAM" id="SSF158472">
    <property type="entry name" value="HAMP domain-like"/>
    <property type="match status" value="1"/>
</dbReference>
<evidence type="ECO:0000256" key="5">
    <source>
        <dbReference type="ARBA" id="ARBA00022679"/>
    </source>
</evidence>
<evidence type="ECO:0000256" key="13">
    <source>
        <dbReference type="SAM" id="Coils"/>
    </source>
</evidence>
<comment type="subcellular location">
    <subcellularLocation>
        <location evidence="2">Membrane</location>
    </subcellularLocation>
</comment>
<dbReference type="Gene3D" id="3.30.565.10">
    <property type="entry name" value="Histidine kinase-like ATPase, C-terminal domain"/>
    <property type="match status" value="1"/>
</dbReference>
<dbReference type="GO" id="GO:0000155">
    <property type="term" value="F:phosphorelay sensor kinase activity"/>
    <property type="evidence" value="ECO:0007669"/>
    <property type="project" value="InterPro"/>
</dbReference>
<evidence type="ECO:0000256" key="6">
    <source>
        <dbReference type="ARBA" id="ARBA00022692"/>
    </source>
</evidence>
<gene>
    <name evidence="18" type="ORF">ENN94_04585</name>
</gene>
<dbReference type="InterPro" id="IPR004358">
    <property type="entry name" value="Sig_transdc_His_kin-like_C"/>
</dbReference>
<dbReference type="GO" id="GO:0005524">
    <property type="term" value="F:ATP binding"/>
    <property type="evidence" value="ECO:0007669"/>
    <property type="project" value="UniProtKB-KW"/>
</dbReference>
<accession>A0A831LQZ9</accession>
<evidence type="ECO:0000256" key="11">
    <source>
        <dbReference type="ARBA" id="ARBA00023136"/>
    </source>
</evidence>
<dbReference type="PROSITE" id="PS50110">
    <property type="entry name" value="RESPONSE_REGULATORY"/>
    <property type="match status" value="2"/>
</dbReference>
<dbReference type="SUPFAM" id="SSF55874">
    <property type="entry name" value="ATPase domain of HSP90 chaperone/DNA topoisomerase II/histidine kinase"/>
    <property type="match status" value="1"/>
</dbReference>
<dbReference type="EC" id="2.7.13.3" evidence="3"/>
<dbReference type="SMART" id="SM00388">
    <property type="entry name" value="HisKA"/>
    <property type="match status" value="1"/>
</dbReference>
<dbReference type="CDD" id="cd00156">
    <property type="entry name" value="REC"/>
    <property type="match status" value="1"/>
</dbReference>
<keyword evidence="7" id="KW-0547">Nucleotide-binding</keyword>
<dbReference type="InterPro" id="IPR005467">
    <property type="entry name" value="His_kinase_dom"/>
</dbReference>
<dbReference type="SMART" id="SM00387">
    <property type="entry name" value="HATPase_c"/>
    <property type="match status" value="1"/>
</dbReference>
<dbReference type="Pfam" id="PF00512">
    <property type="entry name" value="HisKA"/>
    <property type="match status" value="1"/>
</dbReference>
<dbReference type="InterPro" id="IPR003661">
    <property type="entry name" value="HisK_dim/P_dom"/>
</dbReference>
<evidence type="ECO:0000256" key="9">
    <source>
        <dbReference type="ARBA" id="ARBA00022840"/>
    </source>
</evidence>
<feature type="domain" description="Response regulatory" evidence="16">
    <location>
        <begin position="394"/>
        <end position="513"/>
    </location>
</feature>
<proteinExistence type="predicted"/>
<dbReference type="InterPro" id="IPR036890">
    <property type="entry name" value="HATPase_C_sf"/>
</dbReference>